<dbReference type="Gene3D" id="3.40.50.150">
    <property type="entry name" value="Vaccinia Virus protein VP39"/>
    <property type="match status" value="1"/>
</dbReference>
<dbReference type="AlphaFoldDB" id="A0A1M6IPW1"/>
<keyword evidence="1 3" id="KW-0808">Transferase</keyword>
<dbReference type="RefSeq" id="WP_073008103.1">
    <property type="nucleotide sequence ID" value="NZ_FQZO01000004.1"/>
</dbReference>
<keyword evidence="3" id="KW-0489">Methyltransferase</keyword>
<dbReference type="Pfam" id="PF08241">
    <property type="entry name" value="Methyltransf_11"/>
    <property type="match status" value="1"/>
</dbReference>
<dbReference type="InterPro" id="IPR029063">
    <property type="entry name" value="SAM-dependent_MTases_sf"/>
</dbReference>
<dbReference type="SUPFAM" id="SSF53335">
    <property type="entry name" value="S-adenosyl-L-methionine-dependent methyltransferases"/>
    <property type="match status" value="1"/>
</dbReference>
<feature type="domain" description="Methyltransferase type 11" evidence="2">
    <location>
        <begin position="47"/>
        <end position="146"/>
    </location>
</feature>
<dbReference type="InterPro" id="IPR050447">
    <property type="entry name" value="Erg6_SMT_methyltransf"/>
</dbReference>
<reference evidence="3 4" key="1">
    <citation type="submission" date="2016-11" db="EMBL/GenBank/DDBJ databases">
        <authorList>
            <person name="Jaros S."/>
            <person name="Januszkiewicz K."/>
            <person name="Wedrychowicz H."/>
        </authorList>
    </citation>
    <scope>NUCLEOTIDE SEQUENCE [LARGE SCALE GENOMIC DNA]</scope>
    <source>
        <strain evidence="3 4">DSM 21864</strain>
    </source>
</reference>
<dbReference type="GO" id="GO:0032259">
    <property type="term" value="P:methylation"/>
    <property type="evidence" value="ECO:0007669"/>
    <property type="project" value="UniProtKB-KW"/>
</dbReference>
<dbReference type="GO" id="GO:0003838">
    <property type="term" value="F:sterol 24-C-methyltransferase activity"/>
    <property type="evidence" value="ECO:0007669"/>
    <property type="project" value="TreeGrafter"/>
</dbReference>
<evidence type="ECO:0000313" key="4">
    <source>
        <dbReference type="Proteomes" id="UP000184080"/>
    </source>
</evidence>
<dbReference type="InterPro" id="IPR013216">
    <property type="entry name" value="Methyltransf_11"/>
</dbReference>
<keyword evidence="4" id="KW-1185">Reference proteome</keyword>
<organism evidence="3 4">
    <name type="scientific">Clostridium amylolyticum</name>
    <dbReference type="NCBI Taxonomy" id="1121298"/>
    <lineage>
        <taxon>Bacteria</taxon>
        <taxon>Bacillati</taxon>
        <taxon>Bacillota</taxon>
        <taxon>Clostridia</taxon>
        <taxon>Eubacteriales</taxon>
        <taxon>Clostridiaceae</taxon>
        <taxon>Clostridium</taxon>
    </lineage>
</organism>
<gene>
    <name evidence="3" type="ORF">SAMN05444401_2916</name>
</gene>
<dbReference type="EMBL" id="FQZO01000004">
    <property type="protein sequence ID" value="SHJ36445.1"/>
    <property type="molecule type" value="Genomic_DNA"/>
</dbReference>
<name>A0A1M6IPW1_9CLOT</name>
<dbReference type="STRING" id="1121298.SAMN05444401_2916"/>
<proteinExistence type="predicted"/>
<evidence type="ECO:0000256" key="1">
    <source>
        <dbReference type="ARBA" id="ARBA00022679"/>
    </source>
</evidence>
<dbReference type="Proteomes" id="UP000184080">
    <property type="component" value="Unassembled WGS sequence"/>
</dbReference>
<sequence length="197" mass="21926">MKIMNEQFANPQGVVGKLAGFLMQAKDKNQSSWVVSNSRIKPNTKVLEIGYGPGLGIESASGFAYEGFTAGIDISNVMLMQASKRNSENISKGKVKLLQGNVNEIPFEDNYFDMVFSVNSMHYWEDLQEALKEIKRVLKPGGEVCISLHPKWFKIEADSILLREEIKASVETSGFKNVKANQLNLKPVSAFCIYGIK</sequence>
<protein>
    <submittedName>
        <fullName evidence="3">Methyltransferase domain-containing protein</fullName>
    </submittedName>
</protein>
<dbReference type="PANTHER" id="PTHR44068">
    <property type="entry name" value="ZGC:194242"/>
    <property type="match status" value="1"/>
</dbReference>
<dbReference type="GO" id="GO:0016126">
    <property type="term" value="P:sterol biosynthetic process"/>
    <property type="evidence" value="ECO:0007669"/>
    <property type="project" value="TreeGrafter"/>
</dbReference>
<evidence type="ECO:0000313" key="3">
    <source>
        <dbReference type="EMBL" id="SHJ36445.1"/>
    </source>
</evidence>
<dbReference type="PANTHER" id="PTHR44068:SF1">
    <property type="entry name" value="HYPOTHETICAL LOC100005854"/>
    <property type="match status" value="1"/>
</dbReference>
<dbReference type="CDD" id="cd02440">
    <property type="entry name" value="AdoMet_MTases"/>
    <property type="match status" value="1"/>
</dbReference>
<evidence type="ECO:0000259" key="2">
    <source>
        <dbReference type="Pfam" id="PF08241"/>
    </source>
</evidence>
<accession>A0A1M6IPW1</accession>
<dbReference type="OrthoDB" id="9772751at2"/>